<dbReference type="InterPro" id="IPR013325">
    <property type="entry name" value="RNA_pol_sigma_r2"/>
</dbReference>
<feature type="domain" description="RNA polymerase sigma-70 region 2" evidence="5">
    <location>
        <begin position="23"/>
        <end position="95"/>
    </location>
</feature>
<dbReference type="InterPro" id="IPR039425">
    <property type="entry name" value="RNA_pol_sigma-70-like"/>
</dbReference>
<comment type="similarity">
    <text evidence="1">Belongs to the sigma-70 factor family. ECF subfamily.</text>
</comment>
<reference evidence="7 8" key="1">
    <citation type="submission" date="2019-07" db="EMBL/GenBank/DDBJ databases">
        <title>Pseudomonas mangiferae sp. nov., isolated from bark of mango tree in Thailand.</title>
        <authorList>
            <person name="Srisuk N."/>
            <person name="Anurat P."/>
        </authorList>
    </citation>
    <scope>NUCLEOTIDE SEQUENCE [LARGE SCALE GENOMIC DNA]</scope>
    <source>
        <strain evidence="7 8">DMKU_BBB3-04</strain>
    </source>
</reference>
<dbReference type="OrthoDB" id="9797134at2"/>
<dbReference type="GO" id="GO:0003677">
    <property type="term" value="F:DNA binding"/>
    <property type="evidence" value="ECO:0007669"/>
    <property type="project" value="InterPro"/>
</dbReference>
<dbReference type="PANTHER" id="PTHR43133:SF63">
    <property type="entry name" value="RNA POLYMERASE SIGMA FACTOR FECI-RELATED"/>
    <property type="match status" value="1"/>
</dbReference>
<dbReference type="InterPro" id="IPR014284">
    <property type="entry name" value="RNA_pol_sigma-70_dom"/>
</dbReference>
<accession>A0A553GU98</accession>
<dbReference type="GO" id="GO:0016987">
    <property type="term" value="F:sigma factor activity"/>
    <property type="evidence" value="ECO:0007669"/>
    <property type="project" value="UniProtKB-KW"/>
</dbReference>
<dbReference type="InterPro" id="IPR013324">
    <property type="entry name" value="RNA_pol_sigma_r3/r4-like"/>
</dbReference>
<evidence type="ECO:0000256" key="3">
    <source>
        <dbReference type="ARBA" id="ARBA00023082"/>
    </source>
</evidence>
<dbReference type="Pfam" id="PF04542">
    <property type="entry name" value="Sigma70_r2"/>
    <property type="match status" value="1"/>
</dbReference>
<proteinExistence type="inferred from homology"/>
<keyword evidence="3" id="KW-0731">Sigma factor</keyword>
<dbReference type="AlphaFoldDB" id="A0A553GU98"/>
<keyword evidence="4" id="KW-0804">Transcription</keyword>
<evidence type="ECO:0000259" key="6">
    <source>
        <dbReference type="Pfam" id="PF08281"/>
    </source>
</evidence>
<dbReference type="InterPro" id="IPR007627">
    <property type="entry name" value="RNA_pol_sigma70_r2"/>
</dbReference>
<dbReference type="InterPro" id="IPR036388">
    <property type="entry name" value="WH-like_DNA-bd_sf"/>
</dbReference>
<organism evidence="7 8">
    <name type="scientific">Pseudomonas mangiferae</name>
    <dbReference type="NCBI Taxonomy" id="2593654"/>
    <lineage>
        <taxon>Bacteria</taxon>
        <taxon>Pseudomonadati</taxon>
        <taxon>Pseudomonadota</taxon>
        <taxon>Gammaproteobacteria</taxon>
        <taxon>Pseudomonadales</taxon>
        <taxon>Pseudomonadaceae</taxon>
        <taxon>Pseudomonas</taxon>
    </lineage>
</organism>
<dbReference type="Gene3D" id="1.10.10.10">
    <property type="entry name" value="Winged helix-like DNA-binding domain superfamily/Winged helix DNA-binding domain"/>
    <property type="match status" value="1"/>
</dbReference>
<name>A0A553GU98_9PSED</name>
<dbReference type="InterPro" id="IPR013249">
    <property type="entry name" value="RNA_pol_sigma70_r4_t2"/>
</dbReference>
<dbReference type="NCBIfam" id="NF007232">
    <property type="entry name" value="PRK09651.1"/>
    <property type="match status" value="1"/>
</dbReference>
<keyword evidence="8" id="KW-1185">Reference proteome</keyword>
<protein>
    <submittedName>
        <fullName evidence="7">Sigma-70 family RNA polymerase sigma factor</fullName>
    </submittedName>
</protein>
<dbReference type="Proteomes" id="UP000315235">
    <property type="component" value="Unassembled WGS sequence"/>
</dbReference>
<dbReference type="SUPFAM" id="SSF88946">
    <property type="entry name" value="Sigma2 domain of RNA polymerase sigma factors"/>
    <property type="match status" value="1"/>
</dbReference>
<gene>
    <name evidence="7" type="ORF">FM069_19855</name>
</gene>
<dbReference type="SUPFAM" id="SSF88659">
    <property type="entry name" value="Sigma3 and sigma4 domains of RNA polymerase sigma factors"/>
    <property type="match status" value="1"/>
</dbReference>
<dbReference type="PANTHER" id="PTHR43133">
    <property type="entry name" value="RNA POLYMERASE ECF-TYPE SIGMA FACTO"/>
    <property type="match status" value="1"/>
</dbReference>
<dbReference type="NCBIfam" id="NF009180">
    <property type="entry name" value="PRK12528.1"/>
    <property type="match status" value="1"/>
</dbReference>
<evidence type="ECO:0000256" key="2">
    <source>
        <dbReference type="ARBA" id="ARBA00023015"/>
    </source>
</evidence>
<feature type="domain" description="RNA polymerase sigma factor 70 region 4 type 2" evidence="6">
    <location>
        <begin position="126"/>
        <end position="178"/>
    </location>
</feature>
<comment type="caution">
    <text evidence="7">The sequence shown here is derived from an EMBL/GenBank/DDBJ whole genome shotgun (WGS) entry which is preliminary data.</text>
</comment>
<keyword evidence="2" id="KW-0805">Transcription regulation</keyword>
<evidence type="ECO:0000313" key="8">
    <source>
        <dbReference type="Proteomes" id="UP000315235"/>
    </source>
</evidence>
<dbReference type="Pfam" id="PF08281">
    <property type="entry name" value="Sigma70_r4_2"/>
    <property type="match status" value="1"/>
</dbReference>
<evidence type="ECO:0000313" key="7">
    <source>
        <dbReference type="EMBL" id="TRX73067.1"/>
    </source>
</evidence>
<dbReference type="EMBL" id="VJOY01000021">
    <property type="protein sequence ID" value="TRX73067.1"/>
    <property type="molecule type" value="Genomic_DNA"/>
</dbReference>
<evidence type="ECO:0000256" key="4">
    <source>
        <dbReference type="ARBA" id="ARBA00023163"/>
    </source>
</evidence>
<dbReference type="GO" id="GO:0006352">
    <property type="term" value="P:DNA-templated transcription initiation"/>
    <property type="evidence" value="ECO:0007669"/>
    <property type="project" value="InterPro"/>
</dbReference>
<dbReference type="NCBIfam" id="TIGR02937">
    <property type="entry name" value="sigma70-ECF"/>
    <property type="match status" value="1"/>
</dbReference>
<evidence type="ECO:0000259" key="5">
    <source>
        <dbReference type="Pfam" id="PF04542"/>
    </source>
</evidence>
<dbReference type="Gene3D" id="1.10.1740.10">
    <property type="match status" value="1"/>
</dbReference>
<evidence type="ECO:0000256" key="1">
    <source>
        <dbReference type="ARBA" id="ARBA00010641"/>
    </source>
</evidence>
<sequence>MSGVTVSLSPSAESSASRDVGALYRSHHGWLHGWLRTRLGNACEAADLAQDTFLRVLLATASAERPLRLEQVREPRAYLVTVARRVLCNHYRRQSLERAWLQALALVPEAEHPSPEQQLLLVEALHEVDALLEGLAPRVREAFLLAQLEGLGYAEIALRLQVCERSVKRYVAQALAHCMLAAP</sequence>